<dbReference type="PANTHER" id="PTHR42711:SF17">
    <property type="entry name" value="ABC TRANSPORTER ATP-BINDING PROTEIN"/>
    <property type="match status" value="1"/>
</dbReference>
<dbReference type="GO" id="GO:0005524">
    <property type="term" value="F:ATP binding"/>
    <property type="evidence" value="ECO:0007669"/>
    <property type="project" value="UniProtKB-KW"/>
</dbReference>
<evidence type="ECO:0000313" key="6">
    <source>
        <dbReference type="Proteomes" id="UP001249945"/>
    </source>
</evidence>
<dbReference type="InterPro" id="IPR027417">
    <property type="entry name" value="P-loop_NTPase"/>
</dbReference>
<dbReference type="EMBL" id="JALRMR010000017">
    <property type="protein sequence ID" value="MDT1975168.1"/>
    <property type="molecule type" value="Genomic_DNA"/>
</dbReference>
<dbReference type="Pfam" id="PF00005">
    <property type="entry name" value="ABC_tran"/>
    <property type="match status" value="1"/>
</dbReference>
<dbReference type="SUPFAM" id="SSF52540">
    <property type="entry name" value="P-loop containing nucleoside triphosphate hydrolases"/>
    <property type="match status" value="1"/>
</dbReference>
<evidence type="ECO:0000259" key="4">
    <source>
        <dbReference type="PROSITE" id="PS50893"/>
    </source>
</evidence>
<dbReference type="SMART" id="SM00382">
    <property type="entry name" value="AAA"/>
    <property type="match status" value="1"/>
</dbReference>
<proteinExistence type="predicted"/>
<dbReference type="InterPro" id="IPR017871">
    <property type="entry name" value="ABC_transporter-like_CS"/>
</dbReference>
<accession>A0AAW8RG27</accession>
<dbReference type="InterPro" id="IPR050763">
    <property type="entry name" value="ABC_transporter_ATP-binding"/>
</dbReference>
<dbReference type="Proteomes" id="UP001249945">
    <property type="component" value="Unassembled WGS sequence"/>
</dbReference>
<dbReference type="PANTHER" id="PTHR42711">
    <property type="entry name" value="ABC TRANSPORTER ATP-BINDING PROTEIN"/>
    <property type="match status" value="1"/>
</dbReference>
<dbReference type="GO" id="GO:0016887">
    <property type="term" value="F:ATP hydrolysis activity"/>
    <property type="evidence" value="ECO:0007669"/>
    <property type="project" value="InterPro"/>
</dbReference>
<feature type="domain" description="ABC transporter" evidence="4">
    <location>
        <begin position="4"/>
        <end position="221"/>
    </location>
</feature>
<keyword evidence="1" id="KW-0813">Transport</keyword>
<comment type="caution">
    <text evidence="5">The sequence shown here is derived from an EMBL/GenBank/DDBJ whole genome shotgun (WGS) entry which is preliminary data.</text>
</comment>
<dbReference type="CDD" id="cd03230">
    <property type="entry name" value="ABC_DR_subfamily_A"/>
    <property type="match status" value="1"/>
</dbReference>
<dbReference type="InterPro" id="IPR003439">
    <property type="entry name" value="ABC_transporter-like_ATP-bd"/>
</dbReference>
<protein>
    <submittedName>
        <fullName evidence="5">ABC transporter ATP-binding protein</fullName>
    </submittedName>
</protein>
<dbReference type="Gene3D" id="3.40.50.300">
    <property type="entry name" value="P-loop containing nucleotide triphosphate hydrolases"/>
    <property type="match status" value="1"/>
</dbReference>
<gene>
    <name evidence="5" type="ORF">MX635_12240</name>
</gene>
<dbReference type="AlphaFoldDB" id="A0AAW8RG27"/>
<dbReference type="PROSITE" id="PS00211">
    <property type="entry name" value="ABC_TRANSPORTER_1"/>
    <property type="match status" value="1"/>
</dbReference>
<keyword evidence="3 5" id="KW-0067">ATP-binding</keyword>
<organism evidence="5 6">
    <name type="scientific">Carnobacterium divergens</name>
    <name type="common">Lactobacillus divergens</name>
    <dbReference type="NCBI Taxonomy" id="2748"/>
    <lineage>
        <taxon>Bacteria</taxon>
        <taxon>Bacillati</taxon>
        <taxon>Bacillota</taxon>
        <taxon>Bacilli</taxon>
        <taxon>Lactobacillales</taxon>
        <taxon>Carnobacteriaceae</taxon>
        <taxon>Carnobacterium</taxon>
    </lineage>
</organism>
<name>A0AAW8RG27_CARDV</name>
<evidence type="ECO:0000256" key="3">
    <source>
        <dbReference type="ARBA" id="ARBA00022840"/>
    </source>
</evidence>
<sequence length="290" mass="33072">MSLIEVKELTKKFGDQTVLNKLSVKIEAGNIYTLIGKNGAGKTTFIKSLLGMYKNTSGKILTNLDTKRDLGVMLQENIFPTNIKVGELIKLHLSFYKKKADVTALLEKVQLQNQKNKLVDDLSGGQKRRLSFLLAVAHDPKFIILDEPTTGMDFDSVRNFIINIKALKANGKTILMITHDFFQIEEFSDHLLILNAGEIEENILMNEMKNKKVLEVSLSKKVNQYEMQNILYQLDDHIVIVTDINEEKFRERNSSYEPMNIKVRNLEVSDIFKKLIYIGGNSDVYNHSAD</sequence>
<evidence type="ECO:0000313" key="5">
    <source>
        <dbReference type="EMBL" id="MDT1975168.1"/>
    </source>
</evidence>
<reference evidence="5" key="1">
    <citation type="submission" date="2022-04" db="EMBL/GenBank/DDBJ databases">
        <title>Draft genome sequences of lactic acid bacteria (LAB) strains involved in meat spoilage.</title>
        <authorList>
            <person name="Palevich N."/>
        </authorList>
    </citation>
    <scope>NUCLEOTIDE SEQUENCE</scope>
    <source>
        <strain evidence="5">9-14</strain>
    </source>
</reference>
<dbReference type="InterPro" id="IPR003593">
    <property type="entry name" value="AAA+_ATPase"/>
</dbReference>
<dbReference type="RefSeq" id="WP_311780904.1">
    <property type="nucleotide sequence ID" value="NZ_JALRMR010000017.1"/>
</dbReference>
<keyword evidence="2" id="KW-0547">Nucleotide-binding</keyword>
<evidence type="ECO:0000256" key="1">
    <source>
        <dbReference type="ARBA" id="ARBA00022448"/>
    </source>
</evidence>
<dbReference type="PROSITE" id="PS50893">
    <property type="entry name" value="ABC_TRANSPORTER_2"/>
    <property type="match status" value="1"/>
</dbReference>
<evidence type="ECO:0000256" key="2">
    <source>
        <dbReference type="ARBA" id="ARBA00022741"/>
    </source>
</evidence>